<dbReference type="GeneID" id="107480088"/>
<evidence type="ECO:0000313" key="2">
    <source>
        <dbReference type="Proteomes" id="UP000515211"/>
    </source>
</evidence>
<keyword evidence="2" id="KW-1185">Reference proteome</keyword>
<dbReference type="InterPro" id="IPR044824">
    <property type="entry name" value="MAIN-like"/>
</dbReference>
<feature type="domain" description="Aminotransferase-like plant mobile" evidence="1">
    <location>
        <begin position="2"/>
        <end position="169"/>
    </location>
</feature>
<sequence length="275" mass="31260">MQLIGGMLFPDASDFQVHIRWLPQLEDLKTYGQLSWGSAVLAWLYHQMCRATEHGQRNLGGCVSLLLSDERISASKEFHQNNHVWVQYHPDNDRGDGRLRHYRHTLNGIRMLNVEWTPYGDPQLISLVPLAIALAEASSAVVCPLLCFAIIDWHQVDRVVRQFGGLQHILTRPLNIDDMHLLDGRFGRGDGSRIFSADELVGLGDQHVVAAGVVPHDLPMHHPLAPDLHQPDDGHLPEMRPIREKERPRLLYLTLDNGECNRKNVCIPVLSYRHE</sequence>
<accession>A0A6P4CR42</accession>
<name>A0A6P4CR42_ARADU</name>
<reference evidence="3" key="2">
    <citation type="submission" date="2025-08" db="UniProtKB">
        <authorList>
            <consortium name="RefSeq"/>
        </authorList>
    </citation>
    <scope>IDENTIFICATION</scope>
    <source>
        <tissue evidence="3">Whole plant</tissue>
    </source>
</reference>
<proteinExistence type="predicted"/>
<reference evidence="2" key="1">
    <citation type="journal article" date="2016" name="Nat. Genet.">
        <title>The genome sequences of Arachis duranensis and Arachis ipaensis, the diploid ancestors of cultivated peanut.</title>
        <authorList>
            <person name="Bertioli D.J."/>
            <person name="Cannon S.B."/>
            <person name="Froenicke L."/>
            <person name="Huang G."/>
            <person name="Farmer A.D."/>
            <person name="Cannon E.K."/>
            <person name="Liu X."/>
            <person name="Gao D."/>
            <person name="Clevenger J."/>
            <person name="Dash S."/>
            <person name="Ren L."/>
            <person name="Moretzsohn M.C."/>
            <person name="Shirasawa K."/>
            <person name="Huang W."/>
            <person name="Vidigal B."/>
            <person name="Abernathy B."/>
            <person name="Chu Y."/>
            <person name="Niederhuth C.E."/>
            <person name="Umale P."/>
            <person name="Araujo A.C."/>
            <person name="Kozik A."/>
            <person name="Kim K.D."/>
            <person name="Burow M.D."/>
            <person name="Varshney R.K."/>
            <person name="Wang X."/>
            <person name="Zhang X."/>
            <person name="Barkley N."/>
            <person name="Guimaraes P.M."/>
            <person name="Isobe S."/>
            <person name="Guo B."/>
            <person name="Liao B."/>
            <person name="Stalker H.T."/>
            <person name="Schmitz R.J."/>
            <person name="Scheffler B.E."/>
            <person name="Leal-Bertioli S.C."/>
            <person name="Xun X."/>
            <person name="Jackson S.A."/>
            <person name="Michelmore R."/>
            <person name="Ozias-Akins P."/>
        </authorList>
    </citation>
    <scope>NUCLEOTIDE SEQUENCE [LARGE SCALE GENOMIC DNA]</scope>
    <source>
        <strain evidence="2">cv. V14167</strain>
    </source>
</reference>
<dbReference type="Proteomes" id="UP000515211">
    <property type="component" value="Chromosome 3"/>
</dbReference>
<dbReference type="InterPro" id="IPR019557">
    <property type="entry name" value="AminoTfrase-like_pln_mobile"/>
</dbReference>
<evidence type="ECO:0000259" key="1">
    <source>
        <dbReference type="Pfam" id="PF10536"/>
    </source>
</evidence>
<protein>
    <submittedName>
        <fullName evidence="3">Serine/threonine-protein phosphatase 7 long form homolog</fullName>
    </submittedName>
</protein>
<dbReference type="Pfam" id="PF10536">
    <property type="entry name" value="PMD"/>
    <property type="match status" value="1"/>
</dbReference>
<dbReference type="PANTHER" id="PTHR46033">
    <property type="entry name" value="PROTEIN MAIN-LIKE 2"/>
    <property type="match status" value="1"/>
</dbReference>
<dbReference type="PANTHER" id="PTHR46033:SF8">
    <property type="entry name" value="PROTEIN MAINTENANCE OF MERISTEMS-LIKE"/>
    <property type="match status" value="1"/>
</dbReference>
<dbReference type="KEGG" id="adu:107480088"/>
<evidence type="ECO:0000313" key="3">
    <source>
        <dbReference type="RefSeq" id="XP_015955692.1"/>
    </source>
</evidence>
<organism evidence="2 3">
    <name type="scientific">Arachis duranensis</name>
    <name type="common">Wild peanut</name>
    <dbReference type="NCBI Taxonomy" id="130453"/>
    <lineage>
        <taxon>Eukaryota</taxon>
        <taxon>Viridiplantae</taxon>
        <taxon>Streptophyta</taxon>
        <taxon>Embryophyta</taxon>
        <taxon>Tracheophyta</taxon>
        <taxon>Spermatophyta</taxon>
        <taxon>Magnoliopsida</taxon>
        <taxon>eudicotyledons</taxon>
        <taxon>Gunneridae</taxon>
        <taxon>Pentapetalae</taxon>
        <taxon>rosids</taxon>
        <taxon>fabids</taxon>
        <taxon>Fabales</taxon>
        <taxon>Fabaceae</taxon>
        <taxon>Papilionoideae</taxon>
        <taxon>50 kb inversion clade</taxon>
        <taxon>dalbergioids sensu lato</taxon>
        <taxon>Dalbergieae</taxon>
        <taxon>Pterocarpus clade</taxon>
        <taxon>Arachis</taxon>
    </lineage>
</organism>
<dbReference type="AlphaFoldDB" id="A0A6P4CR42"/>
<dbReference type="GO" id="GO:0010073">
    <property type="term" value="P:meristem maintenance"/>
    <property type="evidence" value="ECO:0007669"/>
    <property type="project" value="InterPro"/>
</dbReference>
<dbReference type="RefSeq" id="XP_015955692.1">
    <property type="nucleotide sequence ID" value="XM_016100206.1"/>
</dbReference>
<gene>
    <name evidence="3" type="primary">LOC107480088</name>
</gene>